<feature type="domain" description="Integrase catalytic" evidence="1">
    <location>
        <begin position="12"/>
        <end position="41"/>
    </location>
</feature>
<dbReference type="Proteomes" id="UP000323321">
    <property type="component" value="Unassembled WGS sequence"/>
</dbReference>
<dbReference type="GO" id="GO:0015074">
    <property type="term" value="P:DNA integration"/>
    <property type="evidence" value="ECO:0007669"/>
    <property type="project" value="InterPro"/>
</dbReference>
<name>A0A9W7PZ10_BACCE</name>
<proteinExistence type="predicted"/>
<dbReference type="Pfam" id="PF13333">
    <property type="entry name" value="rve_2"/>
    <property type="match status" value="1"/>
</dbReference>
<reference evidence="2 3" key="1">
    <citation type="submission" date="2018-08" db="EMBL/GenBank/DDBJ databases">
        <title>Bacillus phenotypic plasticity.</title>
        <authorList>
            <person name="Hurtado E."/>
        </authorList>
    </citation>
    <scope>NUCLEOTIDE SEQUENCE [LARGE SCALE GENOMIC DNA]</scope>
    <source>
        <strain evidence="2 3">111b</strain>
    </source>
</reference>
<dbReference type="AlphaFoldDB" id="A0A9W7PZ10"/>
<comment type="caution">
    <text evidence="2">The sequence shown here is derived from an EMBL/GenBank/DDBJ whole genome shotgun (WGS) entry which is preliminary data.</text>
</comment>
<sequence length="47" mass="5786">MKYPFLNRTCHFHGFLKKELIYQQQYVTRAQAQQDIWGYIEIKSFSE</sequence>
<evidence type="ECO:0000259" key="1">
    <source>
        <dbReference type="Pfam" id="PF13333"/>
    </source>
</evidence>
<accession>A0A9W7PZ10</accession>
<organism evidence="2 3">
    <name type="scientific">Bacillus cereus</name>
    <dbReference type="NCBI Taxonomy" id="1396"/>
    <lineage>
        <taxon>Bacteria</taxon>
        <taxon>Bacillati</taxon>
        <taxon>Bacillota</taxon>
        <taxon>Bacilli</taxon>
        <taxon>Bacillales</taxon>
        <taxon>Bacillaceae</taxon>
        <taxon>Bacillus</taxon>
        <taxon>Bacillus cereus group</taxon>
    </lineage>
</organism>
<dbReference type="InterPro" id="IPR001584">
    <property type="entry name" value="Integrase_cat-core"/>
</dbReference>
<evidence type="ECO:0000313" key="3">
    <source>
        <dbReference type="Proteomes" id="UP000323321"/>
    </source>
</evidence>
<gene>
    <name evidence="2" type="ORF">DX932_30860</name>
</gene>
<dbReference type="EMBL" id="QSMZ01000054">
    <property type="protein sequence ID" value="KAA6448368.1"/>
    <property type="molecule type" value="Genomic_DNA"/>
</dbReference>
<evidence type="ECO:0000313" key="2">
    <source>
        <dbReference type="EMBL" id="KAA6448368.1"/>
    </source>
</evidence>
<protein>
    <recommendedName>
        <fullName evidence="1">Integrase catalytic domain-containing protein</fullName>
    </recommendedName>
</protein>